<sequence length="185" mass="21340">MSASNSKLSDYMDNVVEKNIKPKNDSTPWKELDTNFLLESATTDLHVYGHPRIKRLADYFQRTENAIVVQLSKKNWYYDHGLGQEPKERKGTIKMKVLDYVRGHPWVFCSDIDKALKVKSSSALSTLHKEGKLKRIPYSGNGKYLYYIEEIPVEIEKVEAKPGGAPGTLNILEKFVKYLKESVWW</sequence>
<dbReference type="AlphaFoldDB" id="A0A8T5UZX6"/>
<proteinExistence type="predicted"/>
<dbReference type="RefSeq" id="WP_223791915.1">
    <property type="nucleotide sequence ID" value="NZ_JAIOUQ010000011.1"/>
</dbReference>
<keyword evidence="2" id="KW-1185">Reference proteome</keyword>
<protein>
    <submittedName>
        <fullName evidence="1">Uncharacterized protein</fullName>
    </submittedName>
</protein>
<reference evidence="2" key="1">
    <citation type="journal article" date="2022" name="Microbiol. Resour. Announc.">
        <title>Draft Genome Sequence of a Methanogenic Archaeon from West Spitsbergen Permafrost.</title>
        <authorList>
            <person name="Trubitsyn V."/>
            <person name="Rivkina E."/>
            <person name="Shcherbakova V."/>
        </authorList>
    </citation>
    <scope>NUCLEOTIDE SEQUENCE [LARGE SCALE GENOMIC DNA]</scope>
    <source>
        <strain evidence="2">VT</strain>
    </source>
</reference>
<dbReference type="Proteomes" id="UP000825933">
    <property type="component" value="Unassembled WGS sequence"/>
</dbReference>
<comment type="caution">
    <text evidence="1">The sequence shown here is derived from an EMBL/GenBank/DDBJ whole genome shotgun (WGS) entry which is preliminary data.</text>
</comment>
<evidence type="ECO:0000313" key="2">
    <source>
        <dbReference type="Proteomes" id="UP000825933"/>
    </source>
</evidence>
<gene>
    <name evidence="1" type="ORF">K8N75_09970</name>
</gene>
<dbReference type="EMBL" id="JAIOUQ010000011">
    <property type="protein sequence ID" value="MBZ2166363.1"/>
    <property type="molecule type" value="Genomic_DNA"/>
</dbReference>
<organism evidence="1 2">
    <name type="scientific">Methanobacterium spitsbergense</name>
    <dbReference type="NCBI Taxonomy" id="2874285"/>
    <lineage>
        <taxon>Archaea</taxon>
        <taxon>Methanobacteriati</taxon>
        <taxon>Methanobacteriota</taxon>
        <taxon>Methanomada group</taxon>
        <taxon>Methanobacteria</taxon>
        <taxon>Methanobacteriales</taxon>
        <taxon>Methanobacteriaceae</taxon>
        <taxon>Methanobacterium</taxon>
    </lineage>
</organism>
<name>A0A8T5UZX6_9EURY</name>
<evidence type="ECO:0000313" key="1">
    <source>
        <dbReference type="EMBL" id="MBZ2166363.1"/>
    </source>
</evidence>
<accession>A0A8T5UZX6</accession>